<evidence type="ECO:0000313" key="2">
    <source>
        <dbReference type="EMBL" id="GLD33148.1"/>
    </source>
</evidence>
<evidence type="ECO:0000313" key="1">
    <source>
        <dbReference type="EMBL" id="GLB85384.1"/>
    </source>
</evidence>
<reference evidence="2" key="1">
    <citation type="submission" date="2022-08" db="EMBL/GenBank/DDBJ databases">
        <title>Mycobacterium kiyosense sp. nov., scotochromogenic slow-glowing species isolated from respiratory specimens.</title>
        <authorList>
            <person name="Fukano H."/>
            <person name="Kazumi Y."/>
            <person name="Sakagami N."/>
            <person name="Ato M."/>
            <person name="Mitarai S."/>
            <person name="Hoshino Y."/>
        </authorList>
    </citation>
    <scope>NUCLEOTIDE SEQUENCE</scope>
    <source>
        <strain evidence="2">1413</strain>
        <strain evidence="1">SRL2020-028</strain>
    </source>
</reference>
<dbReference type="Proteomes" id="UP001064782">
    <property type="component" value="Unassembled WGS sequence"/>
</dbReference>
<name>A0A9P3Q966_9MYCO</name>
<sequence length="120" mass="12783">MALMNELIGLAASDPEAALAQLAQPDRAAEVARLFGDEEGLLLSLRQRWVTALSAKLDQADYEGISAEQARADLAAARPGLRALLDAAGRRSLRLRALAGGEQRVVDLFLGSMVDRLTVA</sequence>
<dbReference type="EMBL" id="BRXE01000082">
    <property type="protein sequence ID" value="GLB85384.1"/>
    <property type="molecule type" value="Genomic_DNA"/>
</dbReference>
<keyword evidence="3" id="KW-1185">Reference proteome</keyword>
<proteinExistence type="predicted"/>
<dbReference type="Proteomes" id="UP001165663">
    <property type="component" value="Unassembled WGS sequence"/>
</dbReference>
<dbReference type="AlphaFoldDB" id="A0A9P3Q966"/>
<accession>A0A9P3Q966</accession>
<evidence type="ECO:0000313" key="3">
    <source>
        <dbReference type="Proteomes" id="UP001064782"/>
    </source>
</evidence>
<protein>
    <submittedName>
        <fullName evidence="2">Uncharacterized protein</fullName>
    </submittedName>
</protein>
<organism evidence="2 3">
    <name type="scientific">Mycobacterium kiyosense</name>
    <dbReference type="NCBI Taxonomy" id="2871094"/>
    <lineage>
        <taxon>Bacteria</taxon>
        <taxon>Bacillati</taxon>
        <taxon>Actinomycetota</taxon>
        <taxon>Actinomycetes</taxon>
        <taxon>Mycobacteriales</taxon>
        <taxon>Mycobacteriaceae</taxon>
        <taxon>Mycobacterium</taxon>
    </lineage>
</organism>
<comment type="caution">
    <text evidence="2">The sequence shown here is derived from an EMBL/GenBank/DDBJ whole genome shotgun (WGS) entry which is preliminary data.</text>
</comment>
<gene>
    <name evidence="2" type="ORF">Mkiyose1413_50310</name>
    <name evidence="1" type="ORF">SRL2020028_46400</name>
</gene>
<dbReference type="EMBL" id="BRZI01000067">
    <property type="protein sequence ID" value="GLD33148.1"/>
    <property type="molecule type" value="Genomic_DNA"/>
</dbReference>